<dbReference type="EMBL" id="MN813687">
    <property type="protein sequence ID" value="QHB37476.1"/>
    <property type="molecule type" value="Genomic_DNA"/>
</dbReference>
<dbReference type="Proteomes" id="UP000463915">
    <property type="component" value="Segment"/>
</dbReference>
<evidence type="ECO:0000313" key="2">
    <source>
        <dbReference type="Proteomes" id="UP000463915"/>
    </source>
</evidence>
<protein>
    <submittedName>
        <fullName evidence="1">Uncharacterized protein</fullName>
    </submittedName>
</protein>
<accession>A0A6B9L760</accession>
<keyword evidence="2" id="KW-1185">Reference proteome</keyword>
<organism evidence="1 2">
    <name type="scientific">Mycobacterium phage Onyinye</name>
    <dbReference type="NCBI Taxonomy" id="2686235"/>
    <lineage>
        <taxon>Viruses</taxon>
        <taxon>Duplodnaviria</taxon>
        <taxon>Heunggongvirae</taxon>
        <taxon>Uroviricota</taxon>
        <taxon>Caudoviricetes</taxon>
        <taxon>Onyinyevirus</taxon>
        <taxon>Onyinyevirus onyinye</taxon>
    </lineage>
</organism>
<reference evidence="1 2" key="1">
    <citation type="submission" date="2019-12" db="EMBL/GenBank/DDBJ databases">
        <authorList>
            <person name="Ayuk M.A."/>
            <person name="Robinson C.J."/>
            <person name="Anderson W.A."/>
            <person name="Ullah H."/>
            <person name="Gugssa A."/>
            <person name="Somiranjan G."/>
            <person name="Allen A."/>
            <person name="Lourds M.F."/>
            <person name="Quagraine B.K."/>
            <person name="Smith M."/>
            <person name="Moore M."/>
            <person name="Oliver J."/>
            <person name="Irabor E."/>
            <person name="Roy S.D."/>
            <person name="Bassey G."/>
            <person name="Louis B.N."/>
            <person name="Adu D."/>
            <person name="Akhimien C.E."/>
            <person name="Annor K."/>
            <person name="Archibald A."/>
            <person name="Ashagre K.C."/>
            <person name="Baity M.R."/>
            <person name="Barnes K.J."/>
            <person name="Barrios L.E."/>
            <person name="Black A.C."/>
            <person name="Bowen'Kauth M.S."/>
            <person name="Bowman K.N."/>
            <person name="Breaux D.L."/>
            <person name="Brooks J.A."/>
            <person name="Bwayili H.A."/>
            <person name="Caine T."/>
            <person name="Williams A.Y."/>
            <person name="Norris L.J."/>
            <person name="Nwozo E.O."/>
            <person name="Prosper P.L."/>
            <person name="Rankin N.A."/>
            <person name="Richardson K.M."/>
            <person name="Robinson D.M."/>
            <person name="Salters D.J."/>
            <person name="Savage M.A."/>
            <person name="Solomon S.M."/>
            <person name="Williams L.R."/>
            <person name="Curtis N."/>
            <person name="Garlena R.A."/>
            <person name="Russell D.A."/>
            <person name="Pope W.H."/>
            <person name="Jacobs-Sera D."/>
            <person name="Hatfull G.F."/>
        </authorList>
    </citation>
    <scope>NUCLEOTIDE SEQUENCE [LARGE SCALE GENOMIC DNA]</scope>
</reference>
<evidence type="ECO:0000313" key="1">
    <source>
        <dbReference type="EMBL" id="QHB37476.1"/>
    </source>
</evidence>
<gene>
    <name evidence="1" type="primary">72</name>
    <name evidence="1" type="ORF">SEA_ONYINYE_72</name>
</gene>
<dbReference type="RefSeq" id="YP_010649321.1">
    <property type="nucleotide sequence ID" value="NC_070765.1"/>
</dbReference>
<dbReference type="KEGG" id="vg:77924905"/>
<name>A0A6B9L760_9CAUD</name>
<proteinExistence type="predicted"/>
<sequence length="95" mass="11093">MPGMSKSRRSWSWKVKMMRFRITFPFTNFQQWLCDCGVPCKRCARQRMKDVEALGEIEDILDDIIEHPAFINYTAKPVQKAVLEVVAALEKTRIS</sequence>
<dbReference type="GeneID" id="77924905"/>